<accession>A0A1G6C032</accession>
<evidence type="ECO:0000256" key="3">
    <source>
        <dbReference type="SAM" id="MobiDB-lite"/>
    </source>
</evidence>
<evidence type="ECO:0000313" key="5">
    <source>
        <dbReference type="Proteomes" id="UP000198771"/>
    </source>
</evidence>
<keyword evidence="2" id="KW-0678">Repressor</keyword>
<dbReference type="PANTHER" id="PTHR21043">
    <property type="entry name" value="IOJAP SUPERFAMILY ORTHOLOG"/>
    <property type="match status" value="1"/>
</dbReference>
<dbReference type="RefSeq" id="WP_244148664.1">
    <property type="nucleotide sequence ID" value="NZ_FMXO01000006.1"/>
</dbReference>
<dbReference type="Gene3D" id="3.30.460.10">
    <property type="entry name" value="Beta Polymerase, domain 2"/>
    <property type="match status" value="1"/>
</dbReference>
<keyword evidence="2" id="KW-0810">Translation regulation</keyword>
<dbReference type="Pfam" id="PF02410">
    <property type="entry name" value="RsfS"/>
    <property type="match status" value="1"/>
</dbReference>
<evidence type="ECO:0000256" key="2">
    <source>
        <dbReference type="HAMAP-Rule" id="MF_01477"/>
    </source>
</evidence>
<dbReference type="InterPro" id="IPR043519">
    <property type="entry name" value="NT_sf"/>
</dbReference>
<keyword evidence="2" id="KW-0963">Cytoplasm</keyword>
<comment type="subcellular location">
    <subcellularLocation>
        <location evidence="2">Cytoplasm</location>
    </subcellularLocation>
</comment>
<dbReference type="STRING" id="617002.SAMN05660653_01252"/>
<dbReference type="AlphaFoldDB" id="A0A1G6C032"/>
<dbReference type="GO" id="GO:0042256">
    <property type="term" value="P:cytosolic ribosome assembly"/>
    <property type="evidence" value="ECO:0007669"/>
    <property type="project" value="UniProtKB-UniRule"/>
</dbReference>
<keyword evidence="5" id="KW-1185">Reference proteome</keyword>
<gene>
    <name evidence="2" type="primary">rsfS</name>
    <name evidence="4" type="ORF">SAMN05660653_01252</name>
</gene>
<name>A0A1G6C032_9BACT</name>
<dbReference type="EMBL" id="FMXO01000006">
    <property type="protein sequence ID" value="SDB26230.1"/>
    <property type="molecule type" value="Genomic_DNA"/>
</dbReference>
<comment type="subunit">
    <text evidence="2">Interacts with ribosomal protein uL14 (rplN).</text>
</comment>
<comment type="function">
    <text evidence="2">Functions as a ribosomal silencing factor. Interacts with ribosomal protein uL14 (rplN), blocking formation of intersubunit bridge B8. Prevents association of the 30S and 50S ribosomal subunits and the formation of functional ribosomes, thus repressing translation.</text>
</comment>
<dbReference type="GO" id="GO:0043023">
    <property type="term" value="F:ribosomal large subunit binding"/>
    <property type="evidence" value="ECO:0007669"/>
    <property type="project" value="TreeGrafter"/>
</dbReference>
<dbReference type="SUPFAM" id="SSF81301">
    <property type="entry name" value="Nucleotidyltransferase"/>
    <property type="match status" value="1"/>
</dbReference>
<organism evidence="4 5">
    <name type="scientific">Desulfonatronum thiosulfatophilum</name>
    <dbReference type="NCBI Taxonomy" id="617002"/>
    <lineage>
        <taxon>Bacteria</taxon>
        <taxon>Pseudomonadati</taxon>
        <taxon>Thermodesulfobacteriota</taxon>
        <taxon>Desulfovibrionia</taxon>
        <taxon>Desulfovibrionales</taxon>
        <taxon>Desulfonatronaceae</taxon>
        <taxon>Desulfonatronum</taxon>
    </lineage>
</organism>
<sequence>MTRPISKMDTLSPTNLERPKSPNPEAKDTALAVAAWLEEKKGVNVNVLDVSPFSSVADVMVIVTAQGPRHAQALADWLLEKFAENGGSYLGMEGYSEGLWILVDANDILIHIFQEETRKFYNLDGLWSQSRSLLPDANKVEGAAGASEAKTDAEDSSGTVRN</sequence>
<evidence type="ECO:0000313" key="4">
    <source>
        <dbReference type="EMBL" id="SDB26230.1"/>
    </source>
</evidence>
<comment type="similarity">
    <text evidence="1 2">Belongs to the Iojap/RsfS family.</text>
</comment>
<reference evidence="4 5" key="1">
    <citation type="submission" date="2016-10" db="EMBL/GenBank/DDBJ databases">
        <authorList>
            <person name="de Groot N.N."/>
        </authorList>
    </citation>
    <scope>NUCLEOTIDE SEQUENCE [LARGE SCALE GENOMIC DNA]</scope>
    <source>
        <strain evidence="4 5">ASO4-2</strain>
    </source>
</reference>
<feature type="region of interest" description="Disordered" evidence="3">
    <location>
        <begin position="1"/>
        <end position="25"/>
    </location>
</feature>
<dbReference type="GO" id="GO:0005737">
    <property type="term" value="C:cytoplasm"/>
    <property type="evidence" value="ECO:0007669"/>
    <property type="project" value="UniProtKB-SubCell"/>
</dbReference>
<protein>
    <recommendedName>
        <fullName evidence="2">Ribosomal silencing factor RsfS</fullName>
    </recommendedName>
</protein>
<dbReference type="PANTHER" id="PTHR21043:SF0">
    <property type="entry name" value="MITOCHONDRIAL ASSEMBLY OF RIBOSOMAL LARGE SUBUNIT PROTEIN 1"/>
    <property type="match status" value="1"/>
</dbReference>
<feature type="region of interest" description="Disordered" evidence="3">
    <location>
        <begin position="142"/>
        <end position="162"/>
    </location>
</feature>
<proteinExistence type="inferred from homology"/>
<dbReference type="Proteomes" id="UP000198771">
    <property type="component" value="Unassembled WGS sequence"/>
</dbReference>
<dbReference type="HAMAP" id="MF_01477">
    <property type="entry name" value="Iojap_RsfS"/>
    <property type="match status" value="1"/>
</dbReference>
<dbReference type="InterPro" id="IPR004394">
    <property type="entry name" value="Iojap/RsfS/C7orf30"/>
</dbReference>
<evidence type="ECO:0000256" key="1">
    <source>
        <dbReference type="ARBA" id="ARBA00010574"/>
    </source>
</evidence>
<dbReference type="NCBIfam" id="TIGR00090">
    <property type="entry name" value="rsfS_iojap_ybeB"/>
    <property type="match status" value="1"/>
</dbReference>
<dbReference type="GO" id="GO:0090071">
    <property type="term" value="P:negative regulation of ribosome biogenesis"/>
    <property type="evidence" value="ECO:0007669"/>
    <property type="project" value="UniProtKB-UniRule"/>
</dbReference>
<dbReference type="GO" id="GO:0017148">
    <property type="term" value="P:negative regulation of translation"/>
    <property type="evidence" value="ECO:0007669"/>
    <property type="project" value="UniProtKB-UniRule"/>
</dbReference>